<dbReference type="EMBL" id="MU151052">
    <property type="protein sequence ID" value="KAF9454709.1"/>
    <property type="molecule type" value="Genomic_DNA"/>
</dbReference>
<keyword evidence="3" id="KW-1185">Reference proteome</keyword>
<evidence type="ECO:0000313" key="3">
    <source>
        <dbReference type="Proteomes" id="UP000807342"/>
    </source>
</evidence>
<evidence type="ECO:0000313" key="2">
    <source>
        <dbReference type="EMBL" id="KAF9454709.1"/>
    </source>
</evidence>
<proteinExistence type="predicted"/>
<protein>
    <recommendedName>
        <fullName evidence="4">Amidohydrolase-related domain-containing protein</fullName>
    </recommendedName>
</protein>
<accession>A0A9P5XQ64</accession>
<gene>
    <name evidence="2" type="ORF">P691DRAFT_716456</name>
</gene>
<dbReference type="Proteomes" id="UP000807342">
    <property type="component" value="Unassembled WGS sequence"/>
</dbReference>
<comment type="caution">
    <text evidence="2">The sequence shown here is derived from an EMBL/GenBank/DDBJ whole genome shotgun (WGS) entry which is preliminary data.</text>
</comment>
<dbReference type="PANTHER" id="PTHR32027:SF0">
    <property type="entry name" value="CYTOSINE DEAMINASE"/>
    <property type="match status" value="1"/>
</dbReference>
<dbReference type="InterPro" id="IPR032466">
    <property type="entry name" value="Metal_Hydrolase"/>
</dbReference>
<feature type="region of interest" description="Disordered" evidence="1">
    <location>
        <begin position="649"/>
        <end position="671"/>
    </location>
</feature>
<organism evidence="2 3">
    <name type="scientific">Macrolepiota fuliginosa MF-IS2</name>
    <dbReference type="NCBI Taxonomy" id="1400762"/>
    <lineage>
        <taxon>Eukaryota</taxon>
        <taxon>Fungi</taxon>
        <taxon>Dikarya</taxon>
        <taxon>Basidiomycota</taxon>
        <taxon>Agaricomycotina</taxon>
        <taxon>Agaricomycetes</taxon>
        <taxon>Agaricomycetidae</taxon>
        <taxon>Agaricales</taxon>
        <taxon>Agaricineae</taxon>
        <taxon>Agaricaceae</taxon>
        <taxon>Macrolepiota</taxon>
    </lineage>
</organism>
<name>A0A9P5XQ64_9AGAR</name>
<dbReference type="SUPFAM" id="SSF51556">
    <property type="entry name" value="Metallo-dependent hydrolases"/>
    <property type="match status" value="2"/>
</dbReference>
<evidence type="ECO:0000256" key="1">
    <source>
        <dbReference type="SAM" id="MobiDB-lite"/>
    </source>
</evidence>
<dbReference type="PANTHER" id="PTHR32027">
    <property type="entry name" value="CYTOSINE DEAMINASE"/>
    <property type="match status" value="1"/>
</dbReference>
<dbReference type="OrthoDB" id="10266980at2759"/>
<dbReference type="GO" id="GO:0016814">
    <property type="term" value="F:hydrolase activity, acting on carbon-nitrogen (but not peptide) bonds, in cyclic amidines"/>
    <property type="evidence" value="ECO:0007669"/>
    <property type="project" value="TreeGrafter"/>
</dbReference>
<evidence type="ECO:0008006" key="4">
    <source>
        <dbReference type="Google" id="ProtNLM"/>
    </source>
</evidence>
<reference evidence="2" key="1">
    <citation type="submission" date="2020-11" db="EMBL/GenBank/DDBJ databases">
        <authorList>
            <consortium name="DOE Joint Genome Institute"/>
            <person name="Ahrendt S."/>
            <person name="Riley R."/>
            <person name="Andreopoulos W."/>
            <person name="Labutti K."/>
            <person name="Pangilinan J."/>
            <person name="Ruiz-Duenas F.J."/>
            <person name="Barrasa J.M."/>
            <person name="Sanchez-Garcia M."/>
            <person name="Camarero S."/>
            <person name="Miyauchi S."/>
            <person name="Serrano A."/>
            <person name="Linde D."/>
            <person name="Babiker R."/>
            <person name="Drula E."/>
            <person name="Ayuso-Fernandez I."/>
            <person name="Pacheco R."/>
            <person name="Padilla G."/>
            <person name="Ferreira P."/>
            <person name="Barriuso J."/>
            <person name="Kellner H."/>
            <person name="Castanera R."/>
            <person name="Alfaro M."/>
            <person name="Ramirez L."/>
            <person name="Pisabarro A.G."/>
            <person name="Kuo A."/>
            <person name="Tritt A."/>
            <person name="Lipzen A."/>
            <person name="He G."/>
            <person name="Yan M."/>
            <person name="Ng V."/>
            <person name="Cullen D."/>
            <person name="Martin F."/>
            <person name="Rosso M.-N."/>
            <person name="Henrissat B."/>
            <person name="Hibbett D."/>
            <person name="Martinez A.T."/>
            <person name="Grigoriev I.V."/>
        </authorList>
    </citation>
    <scope>NUCLEOTIDE SEQUENCE</scope>
    <source>
        <strain evidence="2">MF-IS2</strain>
    </source>
</reference>
<sequence length="731" mass="79596">MDTSFPLWALAAKHWKAVSKGNFPRIFINIGSYVGRDASRLQIPTMPLDFLRKHTIRSILGPTYAGSGYEDSLETTAAHVSCGRTIDRPGRSVPHARPPGEMIASLGRGGPRAGVASLLSSHSFPYRNLSSTLISLVLPYRCLFVLFIVYFECASLTSELVSLFATRRLSAIKDRGHLIRADCNILGAGAPHSRANDMSGLWITNVRLPPPGLQSSDEGSDHGGTWIVKCSNGVVIDVSRTDGLDQEASLPAEGVQILDARGGIMLPSLCHSHIHLDKCFILDRCGDLTTGDFKEAMTVTAKAKEKFPMNTDDLYQRGARLIEESVENGVTSMRAHVEVDAIVGFSCLDVASKLKAQYKDICDVQIAVFAQEALFRNPSDTEPGENYTVLCEAARRQEVSVIGSAPYVEPTTEQAKKNIKLILEAAMNYTGSQSISWRHVDFHLDYNLDSAAEPLIHEVITQARVYYHLDSPDRAPEGSAPGSIVPDVVDAGSVQQSWSIKSPSPHATNYNPSGPRITIGHATRLQLFSPVEWHPLSAAINGLPITLVGLPQSDMFIQGRVHQNDPLGPPRSTLRVPLIEKDYGVKVAMAVNNVDNAFTPQGTLDPLSSLVSFGVVIFQAVTPGDIRTLIEAVTLTSKRAIGLGVEHATSRMPEDEGGNLAGQESHRRQSPVPVPADLFPTRGDPADFVILHDNDSLRSVALHPAFERTTIKDGRVVARRKKWRWVLGTQG</sequence>
<dbReference type="InterPro" id="IPR052349">
    <property type="entry name" value="Metallo-hydrolase_Enzymes"/>
</dbReference>
<dbReference type="Gene3D" id="3.20.20.140">
    <property type="entry name" value="Metal-dependent hydrolases"/>
    <property type="match status" value="1"/>
</dbReference>
<dbReference type="AlphaFoldDB" id="A0A9P5XQ64"/>